<dbReference type="RefSeq" id="WP_218393312.1">
    <property type="nucleotide sequence ID" value="NZ_JAHUZE010000003.1"/>
</dbReference>
<evidence type="ECO:0000256" key="2">
    <source>
        <dbReference type="ARBA" id="ARBA00022676"/>
    </source>
</evidence>
<protein>
    <submittedName>
        <fullName evidence="5">Glycosyltransferase family 2 protein</fullName>
    </submittedName>
</protein>
<keyword evidence="2" id="KW-0328">Glycosyltransferase</keyword>
<name>A0ABS6T4F2_9RHOB</name>
<dbReference type="Proteomes" id="UP000756530">
    <property type="component" value="Unassembled WGS sequence"/>
</dbReference>
<dbReference type="Pfam" id="PF00535">
    <property type="entry name" value="Glycos_transf_2"/>
    <property type="match status" value="1"/>
</dbReference>
<feature type="domain" description="Glycosyltransferase 2-like" evidence="4">
    <location>
        <begin position="8"/>
        <end position="171"/>
    </location>
</feature>
<comment type="caution">
    <text evidence="5">The sequence shown here is derived from an EMBL/GenBank/DDBJ whole genome shotgun (WGS) entry which is preliminary data.</text>
</comment>
<evidence type="ECO:0000259" key="4">
    <source>
        <dbReference type="Pfam" id="PF00535"/>
    </source>
</evidence>
<evidence type="ECO:0000313" key="6">
    <source>
        <dbReference type="Proteomes" id="UP000756530"/>
    </source>
</evidence>
<keyword evidence="6" id="KW-1185">Reference proteome</keyword>
<accession>A0ABS6T4F2</accession>
<proteinExistence type="inferred from homology"/>
<keyword evidence="3" id="KW-0808">Transferase</keyword>
<dbReference type="EMBL" id="JAHUZE010000003">
    <property type="protein sequence ID" value="MBV7380121.1"/>
    <property type="molecule type" value="Genomic_DNA"/>
</dbReference>
<organism evidence="5 6">
    <name type="scientific">Maritimibacter dapengensis</name>
    <dbReference type="NCBI Taxonomy" id="2836868"/>
    <lineage>
        <taxon>Bacteria</taxon>
        <taxon>Pseudomonadati</taxon>
        <taxon>Pseudomonadota</taxon>
        <taxon>Alphaproteobacteria</taxon>
        <taxon>Rhodobacterales</taxon>
        <taxon>Roseobacteraceae</taxon>
        <taxon>Maritimibacter</taxon>
    </lineage>
</organism>
<dbReference type="PANTHER" id="PTHR43179:SF12">
    <property type="entry name" value="GALACTOFURANOSYLTRANSFERASE GLFT2"/>
    <property type="match status" value="1"/>
</dbReference>
<evidence type="ECO:0000313" key="5">
    <source>
        <dbReference type="EMBL" id="MBV7380121.1"/>
    </source>
</evidence>
<dbReference type="PANTHER" id="PTHR43179">
    <property type="entry name" value="RHAMNOSYLTRANSFERASE WBBL"/>
    <property type="match status" value="1"/>
</dbReference>
<comment type="similarity">
    <text evidence="1">Belongs to the glycosyltransferase 2 family.</text>
</comment>
<evidence type="ECO:0000256" key="1">
    <source>
        <dbReference type="ARBA" id="ARBA00006739"/>
    </source>
</evidence>
<dbReference type="InterPro" id="IPR001173">
    <property type="entry name" value="Glyco_trans_2-like"/>
</dbReference>
<sequence length="405" mass="44161">MTGPLRVSIIVVSRGRPALLARCLAGISQLWHDAFEVVVVADPAGCAAVDAWADRIKCVPFDEPNISSARNLGIQHAAGEIVAFIDDDAVPEPSWLSFLTAPFDDPEVVQTGGYVRGRNGISFQWRGRVVDRTGVARPLVEKGDLPYQPRVGGGEAAKTEGTNMALRRNVIAGIGGFDPAFRFFLDETDVNLRLADARTMLVPLAQVHHGFAASPTRKAGRAPLDLSEIAASSAVFLRKHAPDLIDFGRNRAFLEQRSRLIRYLNDGRLEPRDVGRLMRGFERGFADGLSRVLSDLVPIKAASAPFLPFDTSATGSSTLIAGRRWSRSDLEAQARERVARGEVITVLELSATARPHQVKFHSDGFWEQRGGVFGPSDRADPLVCATSFARRVARERAMIGQVRGF</sequence>
<reference evidence="5 6" key="1">
    <citation type="submission" date="2021-05" db="EMBL/GenBank/DDBJ databases">
        <title>Culturable bacteria isolated from Daya Bay.</title>
        <authorList>
            <person name="Zheng W."/>
            <person name="Yu S."/>
            <person name="Huang Y."/>
        </authorList>
    </citation>
    <scope>NUCLEOTIDE SEQUENCE [LARGE SCALE GENOMIC DNA]</scope>
    <source>
        <strain evidence="5 6">DP4N28-5</strain>
    </source>
</reference>
<evidence type="ECO:0000256" key="3">
    <source>
        <dbReference type="ARBA" id="ARBA00022679"/>
    </source>
</evidence>
<gene>
    <name evidence="5" type="ORF">KJP28_14410</name>
</gene>